<organism evidence="4 5">
    <name type="scientific">Janibacter melonis</name>
    <dbReference type="NCBI Taxonomy" id="262209"/>
    <lineage>
        <taxon>Bacteria</taxon>
        <taxon>Bacillati</taxon>
        <taxon>Actinomycetota</taxon>
        <taxon>Actinomycetes</taxon>
        <taxon>Micrococcales</taxon>
        <taxon>Intrasporangiaceae</taxon>
        <taxon>Janibacter</taxon>
    </lineage>
</organism>
<dbReference type="InterPro" id="IPR050595">
    <property type="entry name" value="Bact_response_regulator"/>
</dbReference>
<evidence type="ECO:0000256" key="2">
    <source>
        <dbReference type="PROSITE-ProRule" id="PRU00169"/>
    </source>
</evidence>
<sequence>MEPTALRVVVLDDEPDVAQYVQLSLEMRLECDVWVLPSPHGFTELVREFVPDVVVTDIEMPGGTGLDVLLRAREIDRELPVVIMTAHGTAEYAITA</sequence>
<dbReference type="PANTHER" id="PTHR44591:SF25">
    <property type="entry name" value="CHEMOTAXIS TWO-COMPONENT RESPONSE REGULATOR"/>
    <property type="match status" value="1"/>
</dbReference>
<evidence type="ECO:0000256" key="1">
    <source>
        <dbReference type="ARBA" id="ARBA00022553"/>
    </source>
</evidence>
<dbReference type="GeneID" id="59163098"/>
<accession>A0A5P8FIH7</accession>
<evidence type="ECO:0000313" key="5">
    <source>
        <dbReference type="Proteomes" id="UP000271708"/>
    </source>
</evidence>
<dbReference type="EMBL" id="CP044548">
    <property type="protein sequence ID" value="QFQ29286.2"/>
    <property type="molecule type" value="Genomic_DNA"/>
</dbReference>
<dbReference type="CDD" id="cd00156">
    <property type="entry name" value="REC"/>
    <property type="match status" value="1"/>
</dbReference>
<dbReference type="SMART" id="SM00448">
    <property type="entry name" value="REC"/>
    <property type="match status" value="1"/>
</dbReference>
<dbReference type="RefSeq" id="WP_123091499.1">
    <property type="nucleotide sequence ID" value="NZ_CP044548.2"/>
</dbReference>
<gene>
    <name evidence="4" type="ORF">EEW87_001445</name>
</gene>
<dbReference type="InterPro" id="IPR011006">
    <property type="entry name" value="CheY-like_superfamily"/>
</dbReference>
<evidence type="ECO:0000313" key="4">
    <source>
        <dbReference type="EMBL" id="QFQ29286.2"/>
    </source>
</evidence>
<name>A0A5P8FIH7_9MICO</name>
<dbReference type="Gene3D" id="3.40.50.2300">
    <property type="match status" value="1"/>
</dbReference>
<feature type="domain" description="Response regulatory" evidence="3">
    <location>
        <begin position="7"/>
        <end position="96"/>
    </location>
</feature>
<feature type="modified residue" description="4-aspartylphosphate" evidence="2">
    <location>
        <position position="57"/>
    </location>
</feature>
<reference evidence="4 5" key="1">
    <citation type="submission" date="2019-09" db="EMBL/GenBank/DDBJ databases">
        <title>Complete Genome Sequence of Janibacter melonis M714 with both human health impact and industrial applications.</title>
        <authorList>
            <person name="Jin M."/>
            <person name="Zhao Q.R."/>
        </authorList>
    </citation>
    <scope>NUCLEOTIDE SEQUENCE [LARGE SCALE GENOMIC DNA]</scope>
    <source>
        <strain evidence="4 5">M714</strain>
    </source>
</reference>
<evidence type="ECO:0000259" key="3">
    <source>
        <dbReference type="PROSITE" id="PS50110"/>
    </source>
</evidence>
<dbReference type="Proteomes" id="UP000271708">
    <property type="component" value="Chromosome"/>
</dbReference>
<keyword evidence="1 2" id="KW-0597">Phosphoprotein</keyword>
<dbReference type="AlphaFoldDB" id="A0A5P8FIH7"/>
<dbReference type="KEGG" id="jme:EEW87_001445"/>
<dbReference type="PROSITE" id="PS50110">
    <property type="entry name" value="RESPONSE_REGULATORY"/>
    <property type="match status" value="1"/>
</dbReference>
<proteinExistence type="predicted"/>
<dbReference type="GO" id="GO:0000160">
    <property type="term" value="P:phosphorelay signal transduction system"/>
    <property type="evidence" value="ECO:0007669"/>
    <property type="project" value="InterPro"/>
</dbReference>
<dbReference type="SUPFAM" id="SSF52172">
    <property type="entry name" value="CheY-like"/>
    <property type="match status" value="1"/>
</dbReference>
<dbReference type="Pfam" id="PF00072">
    <property type="entry name" value="Response_reg"/>
    <property type="match status" value="1"/>
</dbReference>
<dbReference type="InterPro" id="IPR001789">
    <property type="entry name" value="Sig_transdc_resp-reg_receiver"/>
</dbReference>
<dbReference type="PANTHER" id="PTHR44591">
    <property type="entry name" value="STRESS RESPONSE REGULATOR PROTEIN 1"/>
    <property type="match status" value="1"/>
</dbReference>
<protein>
    <submittedName>
        <fullName evidence="4">Response regulator</fullName>
    </submittedName>
</protein>